<accession>A0A9P5VQV2</accession>
<evidence type="ECO:0000313" key="1">
    <source>
        <dbReference type="EMBL" id="KAF9337359.1"/>
    </source>
</evidence>
<evidence type="ECO:0000313" key="2">
    <source>
        <dbReference type="Proteomes" id="UP000696485"/>
    </source>
</evidence>
<reference evidence="1" key="1">
    <citation type="journal article" date="2020" name="Fungal Divers.">
        <title>Resolving the Mortierellaceae phylogeny through synthesis of multi-gene phylogenetics and phylogenomics.</title>
        <authorList>
            <person name="Vandepol N."/>
            <person name="Liber J."/>
            <person name="Desiro A."/>
            <person name="Na H."/>
            <person name="Kennedy M."/>
            <person name="Barry K."/>
            <person name="Grigoriev I.V."/>
            <person name="Miller A.N."/>
            <person name="O'Donnell K."/>
            <person name="Stajich J.E."/>
            <person name="Bonito G."/>
        </authorList>
    </citation>
    <scope>NUCLEOTIDE SEQUENCE</scope>
    <source>
        <strain evidence="1">NVP1</strain>
    </source>
</reference>
<name>A0A9P5VQV2_9FUNG</name>
<comment type="caution">
    <text evidence="1">The sequence shown here is derived from an EMBL/GenBank/DDBJ whole genome shotgun (WGS) entry which is preliminary data.</text>
</comment>
<sequence length="117" mass="12912">MVTRNNIQRPKFNLQKLGRVRKQALKSNPSSYKSIVSTNIQHVRRISKKKAQQKDKALKYMLDHALVKAGGIREASMKEAAPIKEEVVVVKAVPSGPGTTLGAPSGMDCMQIIVPYI</sequence>
<dbReference type="EMBL" id="JAAAUY010000029">
    <property type="protein sequence ID" value="KAF9337359.1"/>
    <property type="molecule type" value="Genomic_DNA"/>
</dbReference>
<dbReference type="AlphaFoldDB" id="A0A9P5VQV2"/>
<keyword evidence="2" id="KW-1185">Reference proteome</keyword>
<gene>
    <name evidence="1" type="ORF">BG006_005166</name>
</gene>
<protein>
    <submittedName>
        <fullName evidence="1">Uncharacterized protein</fullName>
    </submittedName>
</protein>
<organism evidence="1 2">
    <name type="scientific">Podila minutissima</name>
    <dbReference type="NCBI Taxonomy" id="64525"/>
    <lineage>
        <taxon>Eukaryota</taxon>
        <taxon>Fungi</taxon>
        <taxon>Fungi incertae sedis</taxon>
        <taxon>Mucoromycota</taxon>
        <taxon>Mortierellomycotina</taxon>
        <taxon>Mortierellomycetes</taxon>
        <taxon>Mortierellales</taxon>
        <taxon>Mortierellaceae</taxon>
        <taxon>Podila</taxon>
    </lineage>
</organism>
<dbReference type="Proteomes" id="UP000696485">
    <property type="component" value="Unassembled WGS sequence"/>
</dbReference>
<proteinExistence type="predicted"/>